<reference evidence="11" key="2">
    <citation type="submission" date="2023-05" db="EMBL/GenBank/DDBJ databases">
        <authorList>
            <person name="Schelkunov M.I."/>
        </authorList>
    </citation>
    <scope>NUCLEOTIDE SEQUENCE</scope>
    <source>
        <strain evidence="11">Hsosn_3</strain>
        <tissue evidence="11">Leaf</tissue>
    </source>
</reference>
<dbReference type="Pfam" id="PF00069">
    <property type="entry name" value="Pkinase"/>
    <property type="match status" value="1"/>
</dbReference>
<evidence type="ECO:0000256" key="8">
    <source>
        <dbReference type="SAM" id="MobiDB-lite"/>
    </source>
</evidence>
<comment type="caution">
    <text evidence="11">The sequence shown here is derived from an EMBL/GenBank/DDBJ whole genome shotgun (WGS) entry which is preliminary data.</text>
</comment>
<evidence type="ECO:0000256" key="1">
    <source>
        <dbReference type="ARBA" id="ARBA00005926"/>
    </source>
</evidence>
<dbReference type="SMART" id="SM00220">
    <property type="entry name" value="S_TKc"/>
    <property type="match status" value="1"/>
</dbReference>
<evidence type="ECO:0000256" key="5">
    <source>
        <dbReference type="ARBA" id="ARBA00022771"/>
    </source>
</evidence>
<dbReference type="InterPro" id="IPR050235">
    <property type="entry name" value="CK1_Ser-Thr_kinase"/>
</dbReference>
<keyword evidence="7" id="KW-0862">Zinc</keyword>
<dbReference type="InterPro" id="IPR044066">
    <property type="entry name" value="TRIAD_supradom"/>
</dbReference>
<feature type="domain" description="RING-type" evidence="10">
    <location>
        <begin position="350"/>
        <end position="572"/>
    </location>
</feature>
<comment type="similarity">
    <text evidence="1">Belongs to the protein kinase superfamily. CK1 Ser/Thr protein kinase family. Casein kinase I subfamily.</text>
</comment>
<dbReference type="PANTHER" id="PTHR11909">
    <property type="entry name" value="CASEIN KINASE-RELATED"/>
    <property type="match status" value="1"/>
</dbReference>
<gene>
    <name evidence="11" type="ORF">POM88_048262</name>
</gene>
<dbReference type="PROSITE" id="PS50011">
    <property type="entry name" value="PROTEIN_KINASE_DOM"/>
    <property type="match status" value="1"/>
</dbReference>
<feature type="compositionally biased region" description="Low complexity" evidence="8">
    <location>
        <begin position="372"/>
        <end position="384"/>
    </location>
</feature>
<dbReference type="Gene3D" id="1.10.510.10">
    <property type="entry name" value="Transferase(Phosphotransferase) domain 1"/>
    <property type="match status" value="1"/>
</dbReference>
<sequence length="572" mass="65694">MMELCVVGNKFRLGKKIACRSAEIYYATDIETNEEVAIKFENVKKTKNPRLRYESKVYKLLGRRPGVPNLRWFGVEGDYKVLVMDLLGPSLEDLFNFCGRKFSLKTVLMLADQMIKCVEFLHSKSFLHRNIEPDNFLMGSHRQPNQVSIIDFGLSKKYRDSSNLRHITYREDQILNGTATYASENAHFGIEQSRRDDMESLGYVFMYFLRGSLPWQDLKARTENGRIRRIGEIKISPTTEALCGGYPVEFSSYFQHCHSLLFDAKPDYAYLKKIYSDLFIREGFQLDNIYDWTILKYQQSQETAGTSSRIQAADPNVYQQSGEKEVKQSGLSSIEHGLTSSLGQDTSRRRLSKKKISEVNDLVTSKDAILPSSTSSRMSGGSFSQAGVSSSGEAFTTENDSPRIQNKITRISCPVWGCKGSLDPEHCRSILAPKVLDKWGDYLCEALISAPDKFYCPFKDCYAILIRGPDFKDIIESECPICHKLFCAQCMVPSHFGIKCRKFQKLHKEERERNDILLKQLAKKKRWTRCSKCNFYVERTEGCLFMRCRCGYTFCYNCGARLISHYCKKCKH</sequence>
<evidence type="ECO:0000259" key="10">
    <source>
        <dbReference type="PROSITE" id="PS51873"/>
    </source>
</evidence>
<keyword evidence="5" id="KW-0863">Zinc-finger</keyword>
<evidence type="ECO:0000256" key="4">
    <source>
        <dbReference type="ARBA" id="ARBA00022737"/>
    </source>
</evidence>
<evidence type="ECO:0000256" key="7">
    <source>
        <dbReference type="ARBA" id="ARBA00022833"/>
    </source>
</evidence>
<dbReference type="AlphaFoldDB" id="A0AAD8LZH1"/>
<keyword evidence="12" id="KW-1185">Reference proteome</keyword>
<feature type="region of interest" description="Disordered" evidence="8">
    <location>
        <begin position="372"/>
        <end position="399"/>
    </location>
</feature>
<proteinExistence type="inferred from homology"/>
<feature type="compositionally biased region" description="Polar residues" evidence="8">
    <location>
        <begin position="385"/>
        <end position="399"/>
    </location>
</feature>
<reference evidence="11" key="1">
    <citation type="submission" date="2023-02" db="EMBL/GenBank/DDBJ databases">
        <title>Genome of toxic invasive species Heracleum sosnowskyi carries increased number of genes despite the absence of recent whole-genome duplications.</title>
        <authorList>
            <person name="Schelkunov M."/>
            <person name="Shtratnikova V."/>
            <person name="Makarenko M."/>
            <person name="Klepikova A."/>
            <person name="Omelchenko D."/>
            <person name="Novikova G."/>
            <person name="Obukhova E."/>
            <person name="Bogdanov V."/>
            <person name="Penin A."/>
            <person name="Logacheva M."/>
        </authorList>
    </citation>
    <scope>NUCLEOTIDE SEQUENCE</scope>
    <source>
        <strain evidence="11">Hsosn_3</strain>
        <tissue evidence="11">Leaf</tissue>
    </source>
</reference>
<keyword evidence="11" id="KW-0418">Kinase</keyword>
<evidence type="ECO:0000256" key="2">
    <source>
        <dbReference type="ARBA" id="ARBA00022679"/>
    </source>
</evidence>
<dbReference type="GO" id="GO:0004674">
    <property type="term" value="F:protein serine/threonine kinase activity"/>
    <property type="evidence" value="ECO:0007669"/>
    <property type="project" value="UniProtKB-KW"/>
</dbReference>
<dbReference type="SMART" id="SM00647">
    <property type="entry name" value="IBR"/>
    <property type="match status" value="2"/>
</dbReference>
<dbReference type="SUPFAM" id="SSF56112">
    <property type="entry name" value="Protein kinase-like (PK-like)"/>
    <property type="match status" value="1"/>
</dbReference>
<dbReference type="EMBL" id="JAUIZM010000011">
    <property type="protein sequence ID" value="KAK1355006.1"/>
    <property type="molecule type" value="Genomic_DNA"/>
</dbReference>
<dbReference type="Pfam" id="PF01485">
    <property type="entry name" value="IBR"/>
    <property type="match status" value="1"/>
</dbReference>
<feature type="region of interest" description="Disordered" evidence="8">
    <location>
        <begin position="305"/>
        <end position="330"/>
    </location>
</feature>
<dbReference type="InterPro" id="IPR000719">
    <property type="entry name" value="Prot_kinase_dom"/>
</dbReference>
<keyword evidence="11" id="KW-0723">Serine/threonine-protein kinase</keyword>
<dbReference type="Proteomes" id="UP001237642">
    <property type="component" value="Unassembled WGS sequence"/>
</dbReference>
<keyword evidence="4" id="KW-0677">Repeat</keyword>
<dbReference type="InterPro" id="IPR002867">
    <property type="entry name" value="IBR_dom"/>
</dbReference>
<protein>
    <submittedName>
        <fullName evidence="11">Non-specific serine/threonine protein kinase</fullName>
    </submittedName>
</protein>
<organism evidence="11 12">
    <name type="scientific">Heracleum sosnowskyi</name>
    <dbReference type="NCBI Taxonomy" id="360622"/>
    <lineage>
        <taxon>Eukaryota</taxon>
        <taxon>Viridiplantae</taxon>
        <taxon>Streptophyta</taxon>
        <taxon>Embryophyta</taxon>
        <taxon>Tracheophyta</taxon>
        <taxon>Spermatophyta</taxon>
        <taxon>Magnoliopsida</taxon>
        <taxon>eudicotyledons</taxon>
        <taxon>Gunneridae</taxon>
        <taxon>Pentapetalae</taxon>
        <taxon>asterids</taxon>
        <taxon>campanulids</taxon>
        <taxon>Apiales</taxon>
        <taxon>Apiaceae</taxon>
        <taxon>Apioideae</taxon>
        <taxon>apioid superclade</taxon>
        <taxon>Tordylieae</taxon>
        <taxon>Tordyliinae</taxon>
        <taxon>Heracleum</taxon>
    </lineage>
</organism>
<dbReference type="Gene3D" id="1.20.120.1750">
    <property type="match status" value="1"/>
</dbReference>
<keyword evidence="3" id="KW-0479">Metal-binding</keyword>
<evidence type="ECO:0000256" key="3">
    <source>
        <dbReference type="ARBA" id="ARBA00022723"/>
    </source>
</evidence>
<dbReference type="FunFam" id="1.10.510.10:FF:000596">
    <property type="entry name" value="CK1 family protein kinase"/>
    <property type="match status" value="1"/>
</dbReference>
<accession>A0AAD8LZH1</accession>
<dbReference type="GO" id="GO:0005524">
    <property type="term" value="F:ATP binding"/>
    <property type="evidence" value="ECO:0007669"/>
    <property type="project" value="InterPro"/>
</dbReference>
<evidence type="ECO:0000313" key="11">
    <source>
        <dbReference type="EMBL" id="KAK1355006.1"/>
    </source>
</evidence>
<dbReference type="InterPro" id="IPR011009">
    <property type="entry name" value="Kinase-like_dom_sf"/>
</dbReference>
<dbReference type="SUPFAM" id="SSF57850">
    <property type="entry name" value="RING/U-box"/>
    <property type="match status" value="2"/>
</dbReference>
<evidence type="ECO:0000256" key="6">
    <source>
        <dbReference type="ARBA" id="ARBA00022786"/>
    </source>
</evidence>
<name>A0AAD8LZH1_9APIA</name>
<dbReference type="PROSITE" id="PS51873">
    <property type="entry name" value="TRIAD"/>
    <property type="match status" value="1"/>
</dbReference>
<evidence type="ECO:0000259" key="9">
    <source>
        <dbReference type="PROSITE" id="PS50011"/>
    </source>
</evidence>
<dbReference type="GO" id="GO:0008270">
    <property type="term" value="F:zinc ion binding"/>
    <property type="evidence" value="ECO:0007669"/>
    <property type="project" value="UniProtKB-KW"/>
</dbReference>
<keyword evidence="6" id="KW-0833">Ubl conjugation pathway</keyword>
<feature type="domain" description="Protein kinase" evidence="9">
    <location>
        <begin position="11"/>
        <end position="280"/>
    </location>
</feature>
<dbReference type="CDD" id="cd22584">
    <property type="entry name" value="Rcat_RBR_unk"/>
    <property type="match status" value="1"/>
</dbReference>
<evidence type="ECO:0000313" key="12">
    <source>
        <dbReference type="Proteomes" id="UP001237642"/>
    </source>
</evidence>
<keyword evidence="2" id="KW-0808">Transferase</keyword>